<keyword evidence="4" id="KW-1185">Reference proteome</keyword>
<comment type="caution">
    <text evidence="3">The sequence shown here is derived from an EMBL/GenBank/DDBJ whole genome shotgun (WGS) entry which is preliminary data.</text>
</comment>
<evidence type="ECO:0000256" key="1">
    <source>
        <dbReference type="SAM" id="MobiDB-lite"/>
    </source>
</evidence>
<dbReference type="EMBL" id="JYJG01000059">
    <property type="protein sequence ID" value="KJK50459.1"/>
    <property type="molecule type" value="Genomic_DNA"/>
</dbReference>
<dbReference type="PROSITE" id="PS51257">
    <property type="entry name" value="PROKAR_LIPOPROTEIN"/>
    <property type="match status" value="1"/>
</dbReference>
<evidence type="ECO:0000313" key="3">
    <source>
        <dbReference type="EMBL" id="KJK50459.1"/>
    </source>
</evidence>
<feature type="region of interest" description="Disordered" evidence="1">
    <location>
        <begin position="40"/>
        <end position="60"/>
    </location>
</feature>
<protein>
    <recommendedName>
        <fullName evidence="5">DUF3558 domain-containing protein</fullName>
    </recommendedName>
</protein>
<keyword evidence="2" id="KW-0732">Signal</keyword>
<evidence type="ECO:0000256" key="2">
    <source>
        <dbReference type="SAM" id="SignalP"/>
    </source>
</evidence>
<dbReference type="OrthoDB" id="4210333at2"/>
<reference evidence="3 4" key="1">
    <citation type="submission" date="2015-02" db="EMBL/GenBank/DDBJ databases">
        <authorList>
            <person name="Ju K.-S."/>
            <person name="Doroghazi J.R."/>
            <person name="Metcalf W."/>
        </authorList>
    </citation>
    <scope>NUCLEOTIDE SEQUENCE [LARGE SCALE GENOMIC DNA]</scope>
    <source>
        <strain evidence="3 4">NRRL B-16140</strain>
    </source>
</reference>
<proteinExistence type="predicted"/>
<dbReference type="RefSeq" id="WP_045311271.1">
    <property type="nucleotide sequence ID" value="NZ_JYJG01000059.1"/>
</dbReference>
<gene>
    <name evidence="3" type="ORF">UK23_10750</name>
</gene>
<feature type="chain" id="PRO_5002441648" description="DUF3558 domain-containing protein" evidence="2">
    <location>
        <begin position="24"/>
        <end position="205"/>
    </location>
</feature>
<accession>A0A0F0H420</accession>
<dbReference type="PATRIC" id="fig|68170.10.peg.958"/>
<name>A0A0F0H420_LENAE</name>
<organism evidence="3 4">
    <name type="scientific">Lentzea aerocolonigenes</name>
    <name type="common">Lechevalieria aerocolonigenes</name>
    <name type="synonym">Saccharothrix aerocolonigenes</name>
    <dbReference type="NCBI Taxonomy" id="68170"/>
    <lineage>
        <taxon>Bacteria</taxon>
        <taxon>Bacillati</taxon>
        <taxon>Actinomycetota</taxon>
        <taxon>Actinomycetes</taxon>
        <taxon>Pseudonocardiales</taxon>
        <taxon>Pseudonocardiaceae</taxon>
        <taxon>Lentzea</taxon>
    </lineage>
</organism>
<feature type="signal peptide" evidence="2">
    <location>
        <begin position="1"/>
        <end position="23"/>
    </location>
</feature>
<evidence type="ECO:0000313" key="4">
    <source>
        <dbReference type="Proteomes" id="UP000033393"/>
    </source>
</evidence>
<dbReference type="Proteomes" id="UP000033393">
    <property type="component" value="Unassembled WGS sequence"/>
</dbReference>
<sequence>MRHLRFAATATCAVLCGLLTACAGGSPAPVAGPAIATVPAPAVSSSTEPSSPPSMKTAPTSSLCEALDLPAAQAVSASLRAVPRAAANQGTENDACGYAMADGSALLTLAPATRPYDQELALARTLVRDPASSGMRDVRVTEVAGIGQAAFSENGFVVQQQQNVAYVVWRSGSRSWVLTLSETAHTGNSDRLGAVAKQIDPRLPR</sequence>
<dbReference type="AlphaFoldDB" id="A0A0F0H420"/>
<evidence type="ECO:0008006" key="5">
    <source>
        <dbReference type="Google" id="ProtNLM"/>
    </source>
</evidence>
<feature type="compositionally biased region" description="Low complexity" evidence="1">
    <location>
        <begin position="40"/>
        <end position="49"/>
    </location>
</feature>